<dbReference type="GO" id="GO:0005829">
    <property type="term" value="C:cytosol"/>
    <property type="evidence" value="ECO:0007669"/>
    <property type="project" value="TreeGrafter"/>
</dbReference>
<dbReference type="SUPFAM" id="SSF46785">
    <property type="entry name" value="Winged helix' DNA-binding domain"/>
    <property type="match status" value="1"/>
</dbReference>
<dbReference type="InterPro" id="IPR036390">
    <property type="entry name" value="WH_DNA-bd_sf"/>
</dbReference>
<dbReference type="GO" id="GO:0043565">
    <property type="term" value="F:sequence-specific DNA binding"/>
    <property type="evidence" value="ECO:0007669"/>
    <property type="project" value="InterPro"/>
</dbReference>
<organism evidence="5 6">
    <name type="scientific">Nitrincola lacisaponensis</name>
    <dbReference type="NCBI Taxonomy" id="267850"/>
    <lineage>
        <taxon>Bacteria</taxon>
        <taxon>Pseudomonadati</taxon>
        <taxon>Pseudomonadota</taxon>
        <taxon>Gammaproteobacteria</taxon>
        <taxon>Oceanospirillales</taxon>
        <taxon>Oceanospirillaceae</taxon>
        <taxon>Nitrincola</taxon>
    </lineage>
</organism>
<keyword evidence="3" id="KW-0804">Transcription</keyword>
<dbReference type="Pfam" id="PF01037">
    <property type="entry name" value="AsnC_trans_reg"/>
    <property type="match status" value="1"/>
</dbReference>
<keyword evidence="2" id="KW-0238">DNA-binding</keyword>
<accession>A0A063XWA6</accession>
<dbReference type="Proteomes" id="UP000027318">
    <property type="component" value="Unassembled WGS sequence"/>
</dbReference>
<dbReference type="PROSITE" id="PS50956">
    <property type="entry name" value="HTH_ASNC_2"/>
    <property type="match status" value="1"/>
</dbReference>
<dbReference type="PANTHER" id="PTHR30154:SF34">
    <property type="entry name" value="TRANSCRIPTIONAL REGULATOR AZLB"/>
    <property type="match status" value="1"/>
</dbReference>
<dbReference type="SUPFAM" id="SSF54909">
    <property type="entry name" value="Dimeric alpha+beta barrel"/>
    <property type="match status" value="1"/>
</dbReference>
<feature type="domain" description="HTH asnC-type" evidence="4">
    <location>
        <begin position="7"/>
        <end position="68"/>
    </location>
</feature>
<dbReference type="InterPro" id="IPR011008">
    <property type="entry name" value="Dimeric_a/b-barrel"/>
</dbReference>
<dbReference type="InterPro" id="IPR036388">
    <property type="entry name" value="WH-like_DNA-bd_sf"/>
</dbReference>
<dbReference type="InterPro" id="IPR019888">
    <property type="entry name" value="Tscrpt_reg_AsnC-like"/>
</dbReference>
<name>A0A063XWA6_9GAMM</name>
<gene>
    <name evidence="5" type="ORF">ADINL_2923</name>
</gene>
<dbReference type="PRINTS" id="PR00033">
    <property type="entry name" value="HTHASNC"/>
</dbReference>
<dbReference type="InterPro" id="IPR019887">
    <property type="entry name" value="Tscrpt_reg_AsnC/Lrp_C"/>
</dbReference>
<dbReference type="EMBL" id="JMSZ01000042">
    <property type="protein sequence ID" value="KDE38468.1"/>
    <property type="molecule type" value="Genomic_DNA"/>
</dbReference>
<protein>
    <submittedName>
        <fullName evidence="5">Transcriptional regulator, AsnC family</fullName>
    </submittedName>
</protein>
<evidence type="ECO:0000256" key="1">
    <source>
        <dbReference type="ARBA" id="ARBA00023015"/>
    </source>
</evidence>
<dbReference type="InterPro" id="IPR000485">
    <property type="entry name" value="AsnC-type_HTH_dom"/>
</dbReference>
<dbReference type="Gene3D" id="1.10.10.10">
    <property type="entry name" value="Winged helix-like DNA-binding domain superfamily/Winged helix DNA-binding domain"/>
    <property type="match status" value="1"/>
</dbReference>
<dbReference type="STRING" id="267850.ADINL_2923"/>
<evidence type="ECO:0000256" key="2">
    <source>
        <dbReference type="ARBA" id="ARBA00023125"/>
    </source>
</evidence>
<keyword evidence="1" id="KW-0805">Transcription regulation</keyword>
<dbReference type="PANTHER" id="PTHR30154">
    <property type="entry name" value="LEUCINE-RESPONSIVE REGULATORY PROTEIN"/>
    <property type="match status" value="1"/>
</dbReference>
<dbReference type="Pfam" id="PF13404">
    <property type="entry name" value="HTH_AsnC-type"/>
    <property type="match status" value="1"/>
</dbReference>
<evidence type="ECO:0000259" key="4">
    <source>
        <dbReference type="PROSITE" id="PS50956"/>
    </source>
</evidence>
<dbReference type="AlphaFoldDB" id="A0A063XWA6"/>
<dbReference type="Gene3D" id="3.30.70.920">
    <property type="match status" value="1"/>
</dbReference>
<keyword evidence="6" id="KW-1185">Reference proteome</keyword>
<proteinExistence type="predicted"/>
<comment type="caution">
    <text evidence="5">The sequence shown here is derived from an EMBL/GenBank/DDBJ whole genome shotgun (WGS) entry which is preliminary data.</text>
</comment>
<dbReference type="SMART" id="SM00344">
    <property type="entry name" value="HTH_ASNC"/>
    <property type="match status" value="1"/>
</dbReference>
<dbReference type="GO" id="GO:0043200">
    <property type="term" value="P:response to amino acid"/>
    <property type="evidence" value="ECO:0007669"/>
    <property type="project" value="TreeGrafter"/>
</dbReference>
<dbReference type="PATRIC" id="fig|267850.7.peg.2874"/>
<evidence type="ECO:0000313" key="5">
    <source>
        <dbReference type="EMBL" id="KDE38468.1"/>
    </source>
</evidence>
<evidence type="ECO:0000313" key="6">
    <source>
        <dbReference type="Proteomes" id="UP000027318"/>
    </source>
</evidence>
<reference evidence="5 6" key="1">
    <citation type="journal article" date="2005" name="Int. J. Syst. Evol. Microbiol.">
        <title>Nitrincola lacisaponensis gen. nov., sp. nov., a novel alkaliphilic bacterium isolated from an alkaline, saline lake.</title>
        <authorList>
            <person name="Dimitriu P.A."/>
            <person name="Shukla S.K."/>
            <person name="Conradt J."/>
            <person name="Marquez M.C."/>
            <person name="Ventosa A."/>
            <person name="Maglia A."/>
            <person name="Peyton B.M."/>
            <person name="Pinkart H.C."/>
            <person name="Mormile M.R."/>
        </authorList>
    </citation>
    <scope>NUCLEOTIDE SEQUENCE [LARGE SCALE GENOMIC DNA]</scope>
    <source>
        <strain evidence="5 6">4CA</strain>
    </source>
</reference>
<sequence>MKPSMTLDKFDHTLLELLQKDCMMPLRTLAETVHLSTATVQRRIQKLKDSGYIQAQVAVLDPDKLGQVITLLVEVHADKTQTADLELLKSRFSGPEVQQCYYVTGDADFMLVLLVPSMSRFQELCDQLFHSNPNVKWFRTIVVLDRVKTTLNVL</sequence>
<evidence type="ECO:0000256" key="3">
    <source>
        <dbReference type="ARBA" id="ARBA00023163"/>
    </source>
</evidence>